<organism evidence="1 2">
    <name type="scientific">Xylella fastidiosa subsp. multiplex</name>
    <dbReference type="NCBI Taxonomy" id="644357"/>
    <lineage>
        <taxon>Bacteria</taxon>
        <taxon>Pseudomonadati</taxon>
        <taxon>Pseudomonadota</taxon>
        <taxon>Gammaproteobacteria</taxon>
        <taxon>Lysobacterales</taxon>
        <taxon>Lysobacteraceae</taxon>
        <taxon>Xylella</taxon>
    </lineage>
</organism>
<evidence type="ECO:0000313" key="2">
    <source>
        <dbReference type="Proteomes" id="UP000474061"/>
    </source>
</evidence>
<name>A0A9Q4MJ81_XYLFS</name>
<protein>
    <submittedName>
        <fullName evidence="1">Pyocin activator protein PrtN</fullName>
    </submittedName>
</protein>
<reference evidence="1" key="2">
    <citation type="journal article" date="2020" name="Appl. Environ. Microbiol.">
        <title>Multiple intercontinental introductions associated with the emergence of a plant pathogen in Europe.</title>
        <authorList>
            <person name="Landa B.B."/>
            <person name="Castillo A.I."/>
            <person name="Giampetruzzi A."/>
            <person name="Kahn A."/>
            <person name="Roman-Ecija M."/>
            <person name="Velasco-Amo M.P."/>
            <person name="Navas-Cortes J.A."/>
            <person name="Marco-Noales E."/>
            <person name="Barbe S."/>
            <person name="Moralejo E."/>
            <person name="Coletta-Filho H.D."/>
            <person name="Saldarelli P."/>
            <person name="Saponari M."/>
            <person name="Almeida R.P.P."/>
        </authorList>
    </citation>
    <scope>NUCLEOTIDE SEQUENCE</scope>
    <source>
        <strain evidence="1">XYL1981</strain>
    </source>
</reference>
<evidence type="ECO:0000313" key="1">
    <source>
        <dbReference type="EMBL" id="MRU23346.1"/>
    </source>
</evidence>
<dbReference type="AlphaFoldDB" id="A0A9Q4MJ81"/>
<gene>
    <name evidence="1" type="ORF">FG476_04445</name>
</gene>
<dbReference type="Pfam" id="PF11112">
    <property type="entry name" value="PyocinActivator"/>
    <property type="match status" value="1"/>
</dbReference>
<dbReference type="InterPro" id="IPR020518">
    <property type="entry name" value="Tscrpt_reg_PrtN"/>
</dbReference>
<proteinExistence type="predicted"/>
<sequence>MTNQSLIKMKMTDPKTIETDSRTLFLLLAEFGTGYIPVDKCAHHFGMETEEAKRAAKRQALPVPTFRLGSQKSPWLISAEILAFYIDTKRKAAEDEWAKLHCTPRGGGVTIVEHHAKK</sequence>
<dbReference type="EMBL" id="VDCJ01000337">
    <property type="protein sequence ID" value="MRU23346.1"/>
    <property type="molecule type" value="Genomic_DNA"/>
</dbReference>
<comment type="caution">
    <text evidence="1">The sequence shown here is derived from an EMBL/GenBank/DDBJ whole genome shotgun (WGS) entry which is preliminary data.</text>
</comment>
<dbReference type="RefSeq" id="WP_080544273.1">
    <property type="nucleotide sequence ID" value="NZ_CP052854.1"/>
</dbReference>
<reference evidence="1" key="1">
    <citation type="submission" date="2019-05" db="EMBL/GenBank/DDBJ databases">
        <authorList>
            <person name="Castillo A."/>
            <person name="Giampetruzzi A."/>
            <person name="Landa B."/>
            <person name="Saponari M."/>
            <person name="Almeida R.P.P."/>
            <person name="Moralejo E."/>
            <person name="Marco-Noales E."/>
            <person name="Velasco-Amo M.P."/>
            <person name="Roman-Ecija M."/>
            <person name="Navarro I."/>
            <person name="Monterde A."/>
            <person name="Barbe S."/>
        </authorList>
    </citation>
    <scope>NUCLEOTIDE SEQUENCE</scope>
    <source>
        <strain evidence="1">XYL1981</strain>
    </source>
</reference>
<dbReference type="Proteomes" id="UP000474061">
    <property type="component" value="Unassembled WGS sequence"/>
</dbReference>
<accession>A0A9Q4MJ81</accession>
<dbReference type="GO" id="GO:0006355">
    <property type="term" value="P:regulation of DNA-templated transcription"/>
    <property type="evidence" value="ECO:0007669"/>
    <property type="project" value="InterPro"/>
</dbReference>